<protein>
    <submittedName>
        <fullName evidence="2">Uncharacterized protein</fullName>
    </submittedName>
</protein>
<evidence type="ECO:0000256" key="1">
    <source>
        <dbReference type="SAM" id="MobiDB-lite"/>
    </source>
</evidence>
<keyword evidence="3" id="KW-1185">Reference proteome</keyword>
<gene>
    <name evidence="2" type="ORF">KOW79_006093</name>
</gene>
<evidence type="ECO:0000313" key="2">
    <source>
        <dbReference type="EMBL" id="KAG7329871.1"/>
    </source>
</evidence>
<organism evidence="2 3">
    <name type="scientific">Hemibagrus wyckioides</name>
    <dbReference type="NCBI Taxonomy" id="337641"/>
    <lineage>
        <taxon>Eukaryota</taxon>
        <taxon>Metazoa</taxon>
        <taxon>Chordata</taxon>
        <taxon>Craniata</taxon>
        <taxon>Vertebrata</taxon>
        <taxon>Euteleostomi</taxon>
        <taxon>Actinopterygii</taxon>
        <taxon>Neopterygii</taxon>
        <taxon>Teleostei</taxon>
        <taxon>Ostariophysi</taxon>
        <taxon>Siluriformes</taxon>
        <taxon>Bagridae</taxon>
        <taxon>Hemibagrus</taxon>
    </lineage>
</organism>
<reference evidence="2 3" key="1">
    <citation type="submission" date="2021-06" db="EMBL/GenBank/DDBJ databases">
        <title>Chromosome-level genome assembly of the red-tail catfish (Hemibagrus wyckioides).</title>
        <authorList>
            <person name="Shao F."/>
        </authorList>
    </citation>
    <scope>NUCLEOTIDE SEQUENCE [LARGE SCALE GENOMIC DNA]</scope>
    <source>
        <strain evidence="2">EC202008001</strain>
        <tissue evidence="2">Blood</tissue>
    </source>
</reference>
<dbReference type="AlphaFoldDB" id="A0A9D3SM64"/>
<proteinExistence type="predicted"/>
<dbReference type="Proteomes" id="UP000824219">
    <property type="component" value="Linkage Group LG07"/>
</dbReference>
<comment type="caution">
    <text evidence="2">The sequence shown here is derived from an EMBL/GenBank/DDBJ whole genome shotgun (WGS) entry which is preliminary data.</text>
</comment>
<dbReference type="OrthoDB" id="8961905at2759"/>
<feature type="compositionally biased region" description="Low complexity" evidence="1">
    <location>
        <begin position="52"/>
        <end position="61"/>
    </location>
</feature>
<feature type="region of interest" description="Disordered" evidence="1">
    <location>
        <begin position="12"/>
        <end position="69"/>
    </location>
</feature>
<accession>A0A9D3SM64</accession>
<evidence type="ECO:0000313" key="3">
    <source>
        <dbReference type="Proteomes" id="UP000824219"/>
    </source>
</evidence>
<dbReference type="EMBL" id="JAHKSW010000007">
    <property type="protein sequence ID" value="KAG7329871.1"/>
    <property type="molecule type" value="Genomic_DNA"/>
</dbReference>
<sequence length="221" mass="25202">MDLGCERVLKRIRPTRLLPKVSEDVEEEMFDPPSSPEDSYAVPLPPTPPTTPQSSQQLSPPRSEESNISGHEEVVVVSGHADEGLAGMEVQNGPSGENATLTLYAEEKCNGFRIRHPSQRQHTCLLDPPDDVFQTCFHGLVRRLWNPLFIRAVEKYMNSYRFCDPYGSKDISTVTETLLLVGYKSGGSIYDRIYRMYDDITPDEEKMERFEKLIIDCRYPR</sequence>
<name>A0A9D3SM64_9TELE</name>